<dbReference type="SUPFAM" id="SSF82171">
    <property type="entry name" value="DPP6 N-terminal domain-like"/>
    <property type="match status" value="1"/>
</dbReference>
<gene>
    <name evidence="3" type="ORF">BJ958_003994</name>
</gene>
<evidence type="ECO:0000256" key="2">
    <source>
        <dbReference type="SAM" id="Phobius"/>
    </source>
</evidence>
<dbReference type="Proteomes" id="UP000582231">
    <property type="component" value="Unassembled WGS sequence"/>
</dbReference>
<comment type="caution">
    <text evidence="3">The sequence shown here is derived from an EMBL/GenBank/DDBJ whole genome shotgun (WGS) entry which is preliminary data.</text>
</comment>
<name>A0A852RPF1_9ACTN</name>
<evidence type="ECO:0000313" key="4">
    <source>
        <dbReference type="Proteomes" id="UP000582231"/>
    </source>
</evidence>
<keyword evidence="2" id="KW-0472">Membrane</keyword>
<keyword evidence="4" id="KW-1185">Reference proteome</keyword>
<evidence type="ECO:0008006" key="5">
    <source>
        <dbReference type="Google" id="ProtNLM"/>
    </source>
</evidence>
<dbReference type="AlphaFoldDB" id="A0A852RPF1"/>
<sequence length="388" mass="40783">MSRLRDTFDEITPAVPVYGDIDRAIEQAARDRRHRHTIVAGLAAAAAVLAVVAGVLAISRDGNGSPQPVGPTPSEEHTAIDPLPLNGRVTSAEHYLGGDEVGYDWLSFDAVSATGLSVIRFGGDDPSSPAEGLAVVGRAGPVATLTCGEVVPCPATGKPRATLGPEAGEITIAAGDSTAQVIGYDGTLHRTLDLGATSTGGAQVSGLRWSADGSRLAVVTRRDLEPGCDAVSQLWLVDRDGRDARLAYSLLVDCAALDKSQPHRHDAADFDGRGSIFTASGWGWSPDGQTVLLDVYRGTHSSDVVLLHLHPGGVAGPVVVQDLYHSHRHFDWAGNVAWSPDGTRIAVRTAHQASRNTGPVVEISASNGRRLAEHPDDGGWLIWPAKER</sequence>
<keyword evidence="2" id="KW-0812">Transmembrane</keyword>
<evidence type="ECO:0000256" key="1">
    <source>
        <dbReference type="SAM" id="MobiDB-lite"/>
    </source>
</evidence>
<proteinExistence type="predicted"/>
<dbReference type="EMBL" id="JACCBF010000001">
    <property type="protein sequence ID" value="NYD32448.1"/>
    <property type="molecule type" value="Genomic_DNA"/>
</dbReference>
<evidence type="ECO:0000313" key="3">
    <source>
        <dbReference type="EMBL" id="NYD32448.1"/>
    </source>
</evidence>
<feature type="region of interest" description="Disordered" evidence="1">
    <location>
        <begin position="63"/>
        <end position="84"/>
    </location>
</feature>
<reference evidence="3 4" key="1">
    <citation type="submission" date="2020-07" db="EMBL/GenBank/DDBJ databases">
        <title>Sequencing the genomes of 1000 actinobacteria strains.</title>
        <authorList>
            <person name="Klenk H.-P."/>
        </authorList>
    </citation>
    <scope>NUCLEOTIDE SEQUENCE [LARGE SCALE GENOMIC DNA]</scope>
    <source>
        <strain evidence="3 4">DSM 19082</strain>
    </source>
</reference>
<dbReference type="InterPro" id="IPR011042">
    <property type="entry name" value="6-blade_b-propeller_TolB-like"/>
</dbReference>
<keyword evidence="2" id="KW-1133">Transmembrane helix</keyword>
<dbReference type="RefSeq" id="WP_179728623.1">
    <property type="nucleotide sequence ID" value="NZ_BAABEF010000001.1"/>
</dbReference>
<organism evidence="3 4">
    <name type="scientific">Nocardioides kongjuensis</name>
    <dbReference type="NCBI Taxonomy" id="349522"/>
    <lineage>
        <taxon>Bacteria</taxon>
        <taxon>Bacillati</taxon>
        <taxon>Actinomycetota</taxon>
        <taxon>Actinomycetes</taxon>
        <taxon>Propionibacteriales</taxon>
        <taxon>Nocardioidaceae</taxon>
        <taxon>Nocardioides</taxon>
    </lineage>
</organism>
<accession>A0A852RPF1</accession>
<protein>
    <recommendedName>
        <fullName evidence="5">WD40 repeat domain-containing protein</fullName>
    </recommendedName>
</protein>
<dbReference type="Gene3D" id="2.120.10.30">
    <property type="entry name" value="TolB, C-terminal domain"/>
    <property type="match status" value="1"/>
</dbReference>
<feature type="transmembrane region" description="Helical" evidence="2">
    <location>
        <begin position="38"/>
        <end position="58"/>
    </location>
</feature>